<dbReference type="PANTHER" id="PTHR48046">
    <property type="entry name" value="UDP-GLYCOSYLTRANSFERASE 72E1"/>
    <property type="match status" value="1"/>
</dbReference>
<dbReference type="Gramene" id="CDY53458">
    <property type="protein sequence ID" value="CDY53458"/>
    <property type="gene ID" value="GSBRNA2T00010774001"/>
</dbReference>
<protein>
    <recommendedName>
        <fullName evidence="5">Glycosyltransferase</fullName>
        <ecNumber evidence="5">2.4.1.-</ecNumber>
    </recommendedName>
</protein>
<reference evidence="7 8" key="1">
    <citation type="journal article" date="2014" name="Science">
        <title>Plant genetics. Early allopolyploid evolution in the post-Neolithic Brassica napus oilseed genome.</title>
        <authorList>
            <person name="Chalhoub B."/>
            <person name="Denoeud F."/>
            <person name="Liu S."/>
            <person name="Parkin I.A."/>
            <person name="Tang H."/>
            <person name="Wang X."/>
            <person name="Chiquet J."/>
            <person name="Belcram H."/>
            <person name="Tong C."/>
            <person name="Samans B."/>
            <person name="Correa M."/>
            <person name="Da Silva C."/>
            <person name="Just J."/>
            <person name="Falentin C."/>
            <person name="Koh C.S."/>
            <person name="Le Clainche I."/>
            <person name="Bernard M."/>
            <person name="Bento P."/>
            <person name="Noel B."/>
            <person name="Labadie K."/>
            <person name="Alberti A."/>
            <person name="Charles M."/>
            <person name="Arnaud D."/>
            <person name="Guo H."/>
            <person name="Daviaud C."/>
            <person name="Alamery S."/>
            <person name="Jabbari K."/>
            <person name="Zhao M."/>
            <person name="Edger P.P."/>
            <person name="Chelaifa H."/>
            <person name="Tack D."/>
            <person name="Lassalle G."/>
            <person name="Mestiri I."/>
            <person name="Schnel N."/>
            <person name="Le Paslier M.C."/>
            <person name="Fan G."/>
            <person name="Renault V."/>
            <person name="Bayer P.E."/>
            <person name="Golicz A.A."/>
            <person name="Manoli S."/>
            <person name="Lee T.H."/>
            <person name="Thi V.H."/>
            <person name="Chalabi S."/>
            <person name="Hu Q."/>
            <person name="Fan C."/>
            <person name="Tollenaere R."/>
            <person name="Lu Y."/>
            <person name="Battail C."/>
            <person name="Shen J."/>
            <person name="Sidebottom C.H."/>
            <person name="Wang X."/>
            <person name="Canaguier A."/>
            <person name="Chauveau A."/>
            <person name="Berard A."/>
            <person name="Deniot G."/>
            <person name="Guan M."/>
            <person name="Liu Z."/>
            <person name="Sun F."/>
            <person name="Lim Y.P."/>
            <person name="Lyons E."/>
            <person name="Town C.D."/>
            <person name="Bancroft I."/>
            <person name="Wang X."/>
            <person name="Meng J."/>
            <person name="Ma J."/>
            <person name="Pires J.C."/>
            <person name="King G.J."/>
            <person name="Brunel D."/>
            <person name="Delourme R."/>
            <person name="Renard M."/>
            <person name="Aury J.M."/>
            <person name="Adams K.L."/>
            <person name="Batley J."/>
            <person name="Snowdon R.J."/>
            <person name="Tost J."/>
            <person name="Edwards D."/>
            <person name="Zhou Y."/>
            <person name="Hua W."/>
            <person name="Sharpe A.G."/>
            <person name="Paterson A.H."/>
            <person name="Guan C."/>
            <person name="Wincker P."/>
        </authorList>
    </citation>
    <scope>NUCLEOTIDE SEQUENCE [LARGE SCALE GENOMIC DNA]</scope>
    <source>
        <strain evidence="8">cv. Darmor-bzh</strain>
    </source>
</reference>
<dbReference type="GO" id="GO:0047209">
    <property type="term" value="F:coniferyl-alcohol glucosyltransferase activity"/>
    <property type="evidence" value="ECO:0000318"/>
    <property type="project" value="GO_Central"/>
</dbReference>
<evidence type="ECO:0000256" key="3">
    <source>
        <dbReference type="ARBA" id="ARBA00022679"/>
    </source>
</evidence>
<evidence type="ECO:0000256" key="1">
    <source>
        <dbReference type="ARBA" id="ARBA00009995"/>
    </source>
</evidence>
<dbReference type="EMBL" id="LK033205">
    <property type="protein sequence ID" value="CDY53458.1"/>
    <property type="molecule type" value="Genomic_DNA"/>
</dbReference>
<evidence type="ECO:0000256" key="4">
    <source>
        <dbReference type="RuleBase" id="RU003718"/>
    </source>
</evidence>
<dbReference type="Gene3D" id="3.40.50.2000">
    <property type="entry name" value="Glycogen Phosphorylase B"/>
    <property type="match status" value="2"/>
</dbReference>
<dbReference type="InterPro" id="IPR002213">
    <property type="entry name" value="UDP_glucos_trans"/>
</dbReference>
<keyword evidence="3 4" id="KW-0808">Transferase</keyword>
<keyword evidence="2 4" id="KW-0328">Glycosyltransferase</keyword>
<proteinExistence type="inferred from homology"/>
<evidence type="ECO:0000259" key="6">
    <source>
        <dbReference type="Pfam" id="PF22936"/>
    </source>
</evidence>
<evidence type="ECO:0000256" key="5">
    <source>
        <dbReference type="RuleBase" id="RU362057"/>
    </source>
</evidence>
<dbReference type="InterPro" id="IPR035595">
    <property type="entry name" value="UDP_glycos_trans_CS"/>
</dbReference>
<dbReference type="PaxDb" id="3708-A0A078IWT4"/>
<dbReference type="Pfam" id="PF22936">
    <property type="entry name" value="Pol_BBD"/>
    <property type="match status" value="1"/>
</dbReference>
<keyword evidence="8" id="KW-1185">Reference proteome</keyword>
<dbReference type="InterPro" id="IPR054722">
    <property type="entry name" value="PolX-like_BBD"/>
</dbReference>
<organism evidence="7 8">
    <name type="scientific">Brassica napus</name>
    <name type="common">Rape</name>
    <dbReference type="NCBI Taxonomy" id="3708"/>
    <lineage>
        <taxon>Eukaryota</taxon>
        <taxon>Viridiplantae</taxon>
        <taxon>Streptophyta</taxon>
        <taxon>Embryophyta</taxon>
        <taxon>Tracheophyta</taxon>
        <taxon>Spermatophyta</taxon>
        <taxon>Magnoliopsida</taxon>
        <taxon>eudicotyledons</taxon>
        <taxon>Gunneridae</taxon>
        <taxon>Pentapetalae</taxon>
        <taxon>rosids</taxon>
        <taxon>malvids</taxon>
        <taxon>Brassicales</taxon>
        <taxon>Brassicaceae</taxon>
        <taxon>Brassiceae</taxon>
        <taxon>Brassica</taxon>
    </lineage>
</organism>
<dbReference type="Proteomes" id="UP000028999">
    <property type="component" value="Unassembled WGS sequence"/>
</dbReference>
<dbReference type="PROSITE" id="PS00375">
    <property type="entry name" value="UDPGT"/>
    <property type="match status" value="1"/>
</dbReference>
<dbReference type="AlphaFoldDB" id="A0A078IWT4"/>
<dbReference type="EC" id="2.4.1.-" evidence="5"/>
<comment type="similarity">
    <text evidence="1 4">Belongs to the UDP-glycosyltransferase family.</text>
</comment>
<dbReference type="FunFam" id="3.40.50.2000:FF:000060">
    <property type="entry name" value="Glycosyltransferase"/>
    <property type="match status" value="1"/>
</dbReference>
<name>A0A078IWT4_BRANA</name>
<evidence type="ECO:0000256" key="2">
    <source>
        <dbReference type="ARBA" id="ARBA00022676"/>
    </source>
</evidence>
<evidence type="ECO:0000313" key="7">
    <source>
        <dbReference type="EMBL" id="CDY53458.1"/>
    </source>
</evidence>
<sequence>MAAATTPTLRELVSDDLNFEIWSAMMTTKLTEQGLWDVVETGIPTDPSKNPDLAATLEVEELCRWRELVRQDMKALQILQSSLPDSLFRKTLSATSAKELWEMLEQVPEHVSYALYRTDVTYDANMWMVYTTTTNHMTPHEKYFTALDRTRKARVTFINGSSVMAQGTGDVRVVTKEGKVKTIKDVLYVPGIVANALSVGQLSRNGYDVKMGTELVTIRDRVTGLVFGEAKWAENIDPKLLGGIARVPVYPIGPLCRPVDPLKINHPILDWLNKQPEESVLYISFGSGGSLSSNQLTELAWGLELSQQRFVWYLSTNSGEVHDYLPKEFLSRTHERGLVVSSWVPQAEILAHQAVGGFFTHCGWNSILESVVSGVPMIAWPLFADQKLNATLLNEELGIAIRSRKLMSEEVVSRVEIESLVRRIMVEEEGCEMREKVKKLRDTAEKSVSCDGGSSHESLSRVANECDRLLERARNARGA</sequence>
<evidence type="ECO:0000313" key="8">
    <source>
        <dbReference type="Proteomes" id="UP000028999"/>
    </source>
</evidence>
<dbReference type="Pfam" id="PF00201">
    <property type="entry name" value="UDPGT"/>
    <property type="match status" value="1"/>
</dbReference>
<dbReference type="STRING" id="3708.A0A078IWT4"/>
<accession>A0A078IWT4</accession>
<dbReference type="Pfam" id="PF14223">
    <property type="entry name" value="Retrotran_gag_2"/>
    <property type="match status" value="1"/>
</dbReference>
<dbReference type="SUPFAM" id="SSF53756">
    <property type="entry name" value="UDP-Glycosyltransferase/glycogen phosphorylase"/>
    <property type="match status" value="1"/>
</dbReference>
<dbReference type="CDD" id="cd03784">
    <property type="entry name" value="GT1_Gtf-like"/>
    <property type="match status" value="1"/>
</dbReference>
<dbReference type="PANTHER" id="PTHR48046:SF7">
    <property type="entry name" value="UDP-GLYCOSYLTRANSFERASE 72E1"/>
    <property type="match status" value="1"/>
</dbReference>
<gene>
    <name evidence="7" type="primary">BnaCnng25170D</name>
    <name evidence="7" type="ORF">GSBRNA2T00010774001</name>
</gene>
<feature type="domain" description="Retrovirus-related Pol polyprotein from transposon TNT 1-94-like beta-barrel" evidence="6">
    <location>
        <begin position="127"/>
        <end position="207"/>
    </location>
</feature>